<organism evidence="3 4">
    <name type="scientific">Russula ochroleuca</name>
    <dbReference type="NCBI Taxonomy" id="152965"/>
    <lineage>
        <taxon>Eukaryota</taxon>
        <taxon>Fungi</taxon>
        <taxon>Dikarya</taxon>
        <taxon>Basidiomycota</taxon>
        <taxon>Agaricomycotina</taxon>
        <taxon>Agaricomycetes</taxon>
        <taxon>Russulales</taxon>
        <taxon>Russulaceae</taxon>
        <taxon>Russula</taxon>
    </lineage>
</organism>
<comment type="caution">
    <text evidence="3">The sequence shown here is derived from an EMBL/GenBank/DDBJ whole genome shotgun (WGS) entry which is preliminary data.</text>
</comment>
<reference evidence="3" key="1">
    <citation type="submission" date="2019-10" db="EMBL/GenBank/DDBJ databases">
        <authorList>
            <consortium name="DOE Joint Genome Institute"/>
            <person name="Kuo A."/>
            <person name="Miyauchi S."/>
            <person name="Kiss E."/>
            <person name="Drula E."/>
            <person name="Kohler A."/>
            <person name="Sanchez-Garcia M."/>
            <person name="Andreopoulos B."/>
            <person name="Barry K.W."/>
            <person name="Bonito G."/>
            <person name="Buee M."/>
            <person name="Carver A."/>
            <person name="Chen C."/>
            <person name="Cichocki N."/>
            <person name="Clum A."/>
            <person name="Culley D."/>
            <person name="Crous P.W."/>
            <person name="Fauchery L."/>
            <person name="Girlanda M."/>
            <person name="Hayes R."/>
            <person name="Keri Z."/>
            <person name="LaButti K."/>
            <person name="Lipzen A."/>
            <person name="Lombard V."/>
            <person name="Magnuson J."/>
            <person name="Maillard F."/>
            <person name="Morin E."/>
            <person name="Murat C."/>
            <person name="Nolan M."/>
            <person name="Ohm R."/>
            <person name="Pangilinan J."/>
            <person name="Pereira M."/>
            <person name="Perotto S."/>
            <person name="Peter M."/>
            <person name="Riley R."/>
            <person name="Sitrit Y."/>
            <person name="Stielow B."/>
            <person name="Szollosi G."/>
            <person name="Zifcakova L."/>
            <person name="Stursova M."/>
            <person name="Spatafora J.W."/>
            <person name="Tedersoo L."/>
            <person name="Vaario L.-M."/>
            <person name="Yamada A."/>
            <person name="Yan M."/>
            <person name="Wang P."/>
            <person name="Xu J."/>
            <person name="Bruns T."/>
            <person name="Baldrian P."/>
            <person name="Vilgalys R."/>
            <person name="Henrissat B."/>
            <person name="Grigoriev I.V."/>
            <person name="Hibbett D."/>
            <person name="Nagy L.G."/>
            <person name="Martin F.M."/>
        </authorList>
    </citation>
    <scope>NUCLEOTIDE SEQUENCE</scope>
    <source>
        <strain evidence="3">Prilba</strain>
    </source>
</reference>
<dbReference type="EMBL" id="WHVB01000011">
    <property type="protein sequence ID" value="KAF8478586.1"/>
    <property type="molecule type" value="Genomic_DNA"/>
</dbReference>
<dbReference type="Proteomes" id="UP000759537">
    <property type="component" value="Unassembled WGS sequence"/>
</dbReference>
<dbReference type="InterPro" id="IPR048339">
    <property type="entry name" value="Mediator_Med16_C"/>
</dbReference>
<protein>
    <recommendedName>
        <fullName evidence="2">Mediator complex subunit 16 C-terminal domain-containing protein</fullName>
    </recommendedName>
</protein>
<name>A0A9P5MU40_9AGAM</name>
<proteinExistence type="predicted"/>
<feature type="domain" description="Mediator complex subunit 16 C-terminal" evidence="2">
    <location>
        <begin position="849"/>
        <end position="902"/>
    </location>
</feature>
<dbReference type="Pfam" id="PF20719">
    <property type="entry name" value="Med16_C"/>
    <property type="match status" value="1"/>
</dbReference>
<dbReference type="OrthoDB" id="2535907at2759"/>
<evidence type="ECO:0000313" key="4">
    <source>
        <dbReference type="Proteomes" id="UP000759537"/>
    </source>
</evidence>
<dbReference type="AlphaFoldDB" id="A0A9P5MU40"/>
<reference evidence="3" key="2">
    <citation type="journal article" date="2020" name="Nat. Commun.">
        <title>Large-scale genome sequencing of mycorrhizal fungi provides insights into the early evolution of symbiotic traits.</title>
        <authorList>
            <person name="Miyauchi S."/>
            <person name="Kiss E."/>
            <person name="Kuo A."/>
            <person name="Drula E."/>
            <person name="Kohler A."/>
            <person name="Sanchez-Garcia M."/>
            <person name="Morin E."/>
            <person name="Andreopoulos B."/>
            <person name="Barry K.W."/>
            <person name="Bonito G."/>
            <person name="Buee M."/>
            <person name="Carver A."/>
            <person name="Chen C."/>
            <person name="Cichocki N."/>
            <person name="Clum A."/>
            <person name="Culley D."/>
            <person name="Crous P.W."/>
            <person name="Fauchery L."/>
            <person name="Girlanda M."/>
            <person name="Hayes R.D."/>
            <person name="Keri Z."/>
            <person name="LaButti K."/>
            <person name="Lipzen A."/>
            <person name="Lombard V."/>
            <person name="Magnuson J."/>
            <person name="Maillard F."/>
            <person name="Murat C."/>
            <person name="Nolan M."/>
            <person name="Ohm R.A."/>
            <person name="Pangilinan J."/>
            <person name="Pereira M.F."/>
            <person name="Perotto S."/>
            <person name="Peter M."/>
            <person name="Pfister S."/>
            <person name="Riley R."/>
            <person name="Sitrit Y."/>
            <person name="Stielow J.B."/>
            <person name="Szollosi G."/>
            <person name="Zifcakova L."/>
            <person name="Stursova M."/>
            <person name="Spatafora J.W."/>
            <person name="Tedersoo L."/>
            <person name="Vaario L.M."/>
            <person name="Yamada A."/>
            <person name="Yan M."/>
            <person name="Wang P."/>
            <person name="Xu J."/>
            <person name="Bruns T."/>
            <person name="Baldrian P."/>
            <person name="Vilgalys R."/>
            <person name="Dunand C."/>
            <person name="Henrissat B."/>
            <person name="Grigoriev I.V."/>
            <person name="Hibbett D."/>
            <person name="Nagy L.G."/>
            <person name="Martin F.M."/>
        </authorList>
    </citation>
    <scope>NUCLEOTIDE SEQUENCE</scope>
    <source>
        <strain evidence="3">Prilba</strain>
    </source>
</reference>
<evidence type="ECO:0000313" key="3">
    <source>
        <dbReference type="EMBL" id="KAF8478586.1"/>
    </source>
</evidence>
<evidence type="ECO:0000256" key="1">
    <source>
        <dbReference type="SAM" id="MobiDB-lite"/>
    </source>
</evidence>
<accession>A0A9P5MU40</accession>
<evidence type="ECO:0000259" key="2">
    <source>
        <dbReference type="Pfam" id="PF20719"/>
    </source>
</evidence>
<gene>
    <name evidence="3" type="ORF">DFH94DRAFT_62426</name>
</gene>
<feature type="region of interest" description="Disordered" evidence="1">
    <location>
        <begin position="1"/>
        <end position="22"/>
    </location>
</feature>
<keyword evidence="4" id="KW-1185">Reference proteome</keyword>
<sequence length="905" mass="100432">MNAMTTTASPLKGKTKDEHPTQPTLPSHWWNFYALVEQRRRPVVWTSLAILFAHEIEPTIVGRAFPSSRQFRLQSPAVVTNTPGSYEPPTILCVSPSEDWLFAYFPGRQIPGVGCFWRAQQADGWDIIETISFPRGRGVVSAKWLGHAREWVADSGRNTLRLPPLGPIVLASLPTLVLVTQNLQVQLCCVRSGPQQPKIVIASCSLERRDEHRDLNSVPSNLESFESRCCTHAAIGLGYNESSILVATRSRPNVLPLETSYVSLGIDEIPELSPHFHDVHPAESVDWESWAQESNIELCDVRLGFDGLRTLLFTIPLSPLRCDAHPLSSLTFCPGDPPQPTVTEPGSAHVQLKMYLCLSFLDFGECEDRSSGVETRPCSGADSAIPKSKLIVFGLLKRSHPHVDWSSTELKSKTFSEAVTFILPHHRSPRTNTIIAGSLNAQGPASYSKRNTTVKPPSGSLTILKLPSLDVHPDWDLEPFLMGWSESSYGCPPVSVALSPNTTLLCAISQSTMIASKLTIHTLPKKFRNDSSVVEHPRVPDFVSALISAMRSKRTVSDVAHQLSLGSVSVQEVESVLCEVLEALESHDYGLRDVWFHEFLGILLEVYRLKGERMQKKLDKDDFATRWKTIRDLCSVIACHSAFEDCMDGDDVGLENSWPLIVQSTWFVDFLEELMRECVLLGDSREGLGDEVTGKHTTPSTHPILLNLLYPDALAKLRVTVSDVKRLYGQLKSVDPNGENGAIARNALLDTVDSSGINLEALESLLTQISEKIDGSNADVRRSIAACNPMPEVYPLLWGIAQMVSRSDAIEKSRLFIKPQEFVSEVGKSTKSSEYAGEGQDIVSKGILLHRKPTRVCVRCGGRSQQHESLRGDVPVSGSYLSQWHVWGRRWWSRCICGGRWVRID</sequence>